<dbReference type="InterPro" id="IPR044399">
    <property type="entry name" value="Mb-like_M"/>
</dbReference>
<dbReference type="CDD" id="cd01040">
    <property type="entry name" value="Mb-like"/>
    <property type="match status" value="1"/>
</dbReference>
<dbReference type="SUPFAM" id="SSF46458">
    <property type="entry name" value="Globin-like"/>
    <property type="match status" value="1"/>
</dbReference>
<dbReference type="AlphaFoldDB" id="A0A7R8WPY7"/>
<dbReference type="GO" id="GO:0046872">
    <property type="term" value="F:metal ion binding"/>
    <property type="evidence" value="ECO:0007669"/>
    <property type="project" value="UniProtKB-KW"/>
</dbReference>
<dbReference type="OrthoDB" id="6346302at2759"/>
<dbReference type="Gene3D" id="1.10.490.10">
    <property type="entry name" value="Globins"/>
    <property type="match status" value="1"/>
</dbReference>
<gene>
    <name evidence="8" type="ORF">CTOB1V02_LOCUS12441</name>
</gene>
<dbReference type="GO" id="GO:0005344">
    <property type="term" value="F:oxygen carrier activity"/>
    <property type="evidence" value="ECO:0007669"/>
    <property type="project" value="UniProtKB-KW"/>
</dbReference>
<keyword evidence="1 6" id="KW-0813">Transport</keyword>
<evidence type="ECO:0000259" key="7">
    <source>
        <dbReference type="PROSITE" id="PS01033"/>
    </source>
</evidence>
<organism evidence="8">
    <name type="scientific">Cyprideis torosa</name>
    <dbReference type="NCBI Taxonomy" id="163714"/>
    <lineage>
        <taxon>Eukaryota</taxon>
        <taxon>Metazoa</taxon>
        <taxon>Ecdysozoa</taxon>
        <taxon>Arthropoda</taxon>
        <taxon>Crustacea</taxon>
        <taxon>Oligostraca</taxon>
        <taxon>Ostracoda</taxon>
        <taxon>Podocopa</taxon>
        <taxon>Podocopida</taxon>
        <taxon>Cytherocopina</taxon>
        <taxon>Cytheroidea</taxon>
        <taxon>Cytherideidae</taxon>
        <taxon>Cyprideis</taxon>
    </lineage>
</organism>
<keyword evidence="3 6" id="KW-0561">Oxygen transport</keyword>
<dbReference type="PROSITE" id="PS01033">
    <property type="entry name" value="GLOBIN"/>
    <property type="match status" value="1"/>
</dbReference>
<reference evidence="8" key="1">
    <citation type="submission" date="2020-11" db="EMBL/GenBank/DDBJ databases">
        <authorList>
            <person name="Tran Van P."/>
        </authorList>
    </citation>
    <scope>NUCLEOTIDE SEQUENCE</scope>
</reference>
<name>A0A7R8WPY7_9CRUS</name>
<evidence type="ECO:0000256" key="6">
    <source>
        <dbReference type="RuleBase" id="RU000356"/>
    </source>
</evidence>
<evidence type="ECO:0000256" key="3">
    <source>
        <dbReference type="ARBA" id="ARBA00022621"/>
    </source>
</evidence>
<evidence type="ECO:0000256" key="1">
    <source>
        <dbReference type="ARBA" id="ARBA00022448"/>
    </source>
</evidence>
<dbReference type="InterPro" id="IPR012292">
    <property type="entry name" value="Globin/Proto"/>
</dbReference>
<dbReference type="EMBL" id="OB669298">
    <property type="protein sequence ID" value="CAD7234625.1"/>
    <property type="molecule type" value="Genomic_DNA"/>
</dbReference>
<dbReference type="InterPro" id="IPR009050">
    <property type="entry name" value="Globin-like_sf"/>
</dbReference>
<dbReference type="GO" id="GO:0019825">
    <property type="term" value="F:oxygen binding"/>
    <property type="evidence" value="ECO:0007669"/>
    <property type="project" value="InterPro"/>
</dbReference>
<evidence type="ECO:0000313" key="8">
    <source>
        <dbReference type="EMBL" id="CAD7234625.1"/>
    </source>
</evidence>
<dbReference type="PANTHER" id="PTHR47217:SF1">
    <property type="entry name" value="GLOBIN-LIKE PROTEIN"/>
    <property type="match status" value="1"/>
</dbReference>
<evidence type="ECO:0000256" key="5">
    <source>
        <dbReference type="ARBA" id="ARBA00023004"/>
    </source>
</evidence>
<keyword evidence="5" id="KW-0408">Iron</keyword>
<accession>A0A7R8WPY7</accession>
<evidence type="ECO:0000256" key="2">
    <source>
        <dbReference type="ARBA" id="ARBA00022617"/>
    </source>
</evidence>
<keyword evidence="4" id="KW-0479">Metal-binding</keyword>
<dbReference type="PANTHER" id="PTHR47217">
    <property type="entry name" value="GLOBIN-LIKE PROTEIN"/>
    <property type="match status" value="1"/>
</dbReference>
<proteinExistence type="inferred from homology"/>
<feature type="domain" description="Globin" evidence="7">
    <location>
        <begin position="123"/>
        <end position="273"/>
    </location>
</feature>
<sequence length="273" mass="30412">MSKPYQTNPKCRDRFKLGLPTAVPQASREFRDLWLSLGSLTGSLSVFLDSTGSPKPVVNPQASQLPLGLPRIVTADAEFSYHDHETKFIVIAVHSPFVVLRTSLFLLFSGKSLESFTMVDATGLTTAQKSLLKQSNDIMAKDMAGLGIALFREVFHKHPEYQKRFRKIADLPVDEALRTTRMHSHATLVIGALWNIINSITEPDLTMDLLETLGVRHKLMGWLSKSDFEKVFGILLDVLRDSVATRCTSDPAGTMEAWKVMLNTIGREVGKQL</sequence>
<dbReference type="InterPro" id="IPR000971">
    <property type="entry name" value="Globin"/>
</dbReference>
<comment type="similarity">
    <text evidence="6">Belongs to the globin family.</text>
</comment>
<keyword evidence="2 6" id="KW-0349">Heme</keyword>
<evidence type="ECO:0000256" key="4">
    <source>
        <dbReference type="ARBA" id="ARBA00022723"/>
    </source>
</evidence>
<dbReference type="Pfam" id="PF00042">
    <property type="entry name" value="Globin"/>
    <property type="match status" value="1"/>
</dbReference>
<dbReference type="GO" id="GO:0020037">
    <property type="term" value="F:heme binding"/>
    <property type="evidence" value="ECO:0007669"/>
    <property type="project" value="InterPro"/>
</dbReference>
<protein>
    <recommendedName>
        <fullName evidence="7">Globin domain-containing protein</fullName>
    </recommendedName>
</protein>